<dbReference type="PRINTS" id="PR00959">
    <property type="entry name" value="MEVGALKINASE"/>
</dbReference>
<evidence type="ECO:0000256" key="1">
    <source>
        <dbReference type="ARBA" id="ARBA00006566"/>
    </source>
</evidence>
<keyword evidence="3 7" id="KW-0418">Kinase</keyword>
<dbReference type="InterPro" id="IPR006206">
    <property type="entry name" value="Mevalonate/galactokinase"/>
</dbReference>
<proteinExistence type="inferred from homology"/>
<evidence type="ECO:0000256" key="2">
    <source>
        <dbReference type="ARBA" id="ARBA00022741"/>
    </source>
</evidence>
<evidence type="ECO:0000256" key="4">
    <source>
        <dbReference type="ARBA" id="ARBA00022840"/>
    </source>
</evidence>
<accession>A0A222WSX0</accession>
<dbReference type="RefSeq" id="WP_094156082.1">
    <property type="nucleotide sequence ID" value="NZ_CP020028.1"/>
</dbReference>
<dbReference type="SUPFAM" id="SSF54211">
    <property type="entry name" value="Ribosomal protein S5 domain 2-like"/>
    <property type="match status" value="1"/>
</dbReference>
<keyword evidence="4" id="KW-0067">ATP-binding</keyword>
<dbReference type="InterPro" id="IPR006204">
    <property type="entry name" value="GHMP_kinase_N_dom"/>
</dbReference>
<protein>
    <submittedName>
        <fullName evidence="7">Galactokinase</fullName>
    </submittedName>
</protein>
<dbReference type="PANTHER" id="PTHR10457:SF7">
    <property type="entry name" value="GALACTOKINASE-RELATED"/>
    <property type="match status" value="1"/>
</dbReference>
<dbReference type="InterPro" id="IPR019539">
    <property type="entry name" value="GalKase_N"/>
</dbReference>
<dbReference type="InterPro" id="IPR000705">
    <property type="entry name" value="Galactokinase"/>
</dbReference>
<evidence type="ECO:0000256" key="3">
    <source>
        <dbReference type="ARBA" id="ARBA00022777"/>
    </source>
</evidence>
<gene>
    <name evidence="7" type="ORF">B4V02_19825</name>
</gene>
<feature type="domain" description="GHMP kinase N-terminal" evidence="5">
    <location>
        <begin position="127"/>
        <end position="210"/>
    </location>
</feature>
<dbReference type="PRINTS" id="PR00473">
    <property type="entry name" value="GALCTOKINASE"/>
</dbReference>
<organism evidence="7 8">
    <name type="scientific">Paenibacillus kribbensis</name>
    <dbReference type="NCBI Taxonomy" id="172713"/>
    <lineage>
        <taxon>Bacteria</taxon>
        <taxon>Bacillati</taxon>
        <taxon>Bacillota</taxon>
        <taxon>Bacilli</taxon>
        <taxon>Bacillales</taxon>
        <taxon>Paenibacillaceae</taxon>
        <taxon>Paenibacillus</taxon>
    </lineage>
</organism>
<evidence type="ECO:0000259" key="5">
    <source>
        <dbReference type="Pfam" id="PF00288"/>
    </source>
</evidence>
<dbReference type="Gene3D" id="3.30.230.10">
    <property type="match status" value="1"/>
</dbReference>
<dbReference type="PANTHER" id="PTHR10457">
    <property type="entry name" value="MEVALONATE KINASE/GALACTOKINASE"/>
    <property type="match status" value="1"/>
</dbReference>
<dbReference type="InterPro" id="IPR036554">
    <property type="entry name" value="GHMP_kinase_C_sf"/>
</dbReference>
<dbReference type="EMBL" id="CP020028">
    <property type="protein sequence ID" value="ASR48783.1"/>
    <property type="molecule type" value="Genomic_DNA"/>
</dbReference>
<dbReference type="KEGG" id="pkb:B4V02_19825"/>
<dbReference type="STRING" id="172713.GCA_001705305_03462"/>
<name>A0A222WSX0_9BACL</name>
<dbReference type="InterPro" id="IPR020568">
    <property type="entry name" value="Ribosomal_Su5_D2-typ_SF"/>
</dbReference>
<keyword evidence="3 7" id="KW-0808">Transferase</keyword>
<dbReference type="Proteomes" id="UP000214666">
    <property type="component" value="Chromosome"/>
</dbReference>
<dbReference type="PIRSF" id="PIRSF000530">
    <property type="entry name" value="Galactokinase"/>
    <property type="match status" value="1"/>
</dbReference>
<dbReference type="AlphaFoldDB" id="A0A222WSX0"/>
<evidence type="ECO:0000313" key="7">
    <source>
        <dbReference type="EMBL" id="ASR48783.1"/>
    </source>
</evidence>
<dbReference type="OrthoDB" id="250531at2"/>
<dbReference type="Pfam" id="PF10509">
    <property type="entry name" value="GalKase_gal_bdg"/>
    <property type="match status" value="1"/>
</dbReference>
<dbReference type="InterPro" id="IPR014721">
    <property type="entry name" value="Ribsml_uS5_D2-typ_fold_subgr"/>
</dbReference>
<keyword evidence="8" id="KW-1185">Reference proteome</keyword>
<evidence type="ECO:0000313" key="8">
    <source>
        <dbReference type="Proteomes" id="UP000214666"/>
    </source>
</evidence>
<dbReference type="GO" id="GO:0006012">
    <property type="term" value="P:galactose metabolic process"/>
    <property type="evidence" value="ECO:0007669"/>
    <property type="project" value="InterPro"/>
</dbReference>
<comment type="similarity">
    <text evidence="1">Belongs to the GHMP kinase family. GalK subfamily.</text>
</comment>
<dbReference type="GO" id="GO:0005524">
    <property type="term" value="F:ATP binding"/>
    <property type="evidence" value="ECO:0007669"/>
    <property type="project" value="UniProtKB-KW"/>
</dbReference>
<reference evidence="7 8" key="1">
    <citation type="submission" date="2017-03" db="EMBL/GenBank/DDBJ databases">
        <title>Complete genome sequence of Paenibacillus Kribbensis producing bioflocculants.</title>
        <authorList>
            <person name="Lee H.-G."/>
            <person name="Oh H.-M."/>
        </authorList>
    </citation>
    <scope>NUCLEOTIDE SEQUENCE [LARGE SCALE GENOMIC DNA]</scope>
    <source>
        <strain evidence="7 8">AM49</strain>
    </source>
</reference>
<dbReference type="GO" id="GO:0004335">
    <property type="term" value="F:galactokinase activity"/>
    <property type="evidence" value="ECO:0007669"/>
    <property type="project" value="InterPro"/>
</dbReference>
<sequence>MTDTELLNSSEGQIVLARMYGQQQVSEQTTRYQSLIQAYREHFGVGNIELFSAPGRCEIGGNHTDHNHGKVLAGSITLDTIAVAAKVEEPVITFFSEGYQTKYVIHLNDLSPQPKDDGTTLLVRGMVAGLLEFGYRIGGFQAYISSNVFSASGLSSSASFEMLICTIISHFYNEGALDAVAKSKIGQYAENRYWNKPSGLLDQMACAYGGLVAIDFVNPKEPIINPVHWNFGQNGYSLVIVNTGGNHADLTDDYAAVPNEMYAVAQSLGASVCRDLSPEDLYANLKLVRETAGDRAVLRALHFFEENKRVDEQVKALQERRFSDFLRLVTESGNSSWKWLQNVYRSEVPREQDVSVALALTEIYLKSIDDSACRVHGGGFAGVILTILPNDYVEDYKTWISGMLGTPVLVVNVREHGAVNVSDLIHAEKKY</sequence>
<dbReference type="SUPFAM" id="SSF55060">
    <property type="entry name" value="GHMP Kinase, C-terminal domain"/>
    <property type="match status" value="1"/>
</dbReference>
<dbReference type="Pfam" id="PF00288">
    <property type="entry name" value="GHMP_kinases_N"/>
    <property type="match status" value="1"/>
</dbReference>
<keyword evidence="2" id="KW-0547">Nucleotide-binding</keyword>
<dbReference type="GO" id="GO:0005829">
    <property type="term" value="C:cytosol"/>
    <property type="evidence" value="ECO:0007669"/>
    <property type="project" value="TreeGrafter"/>
</dbReference>
<dbReference type="Gene3D" id="3.30.70.890">
    <property type="entry name" value="GHMP kinase, C-terminal domain"/>
    <property type="match status" value="1"/>
</dbReference>
<feature type="domain" description="Galactokinase N-terminal" evidence="6">
    <location>
        <begin position="38"/>
        <end position="86"/>
    </location>
</feature>
<evidence type="ECO:0000259" key="6">
    <source>
        <dbReference type="Pfam" id="PF10509"/>
    </source>
</evidence>